<evidence type="ECO:0000313" key="14">
    <source>
        <dbReference type="EMBL" id="RKJ98393.1"/>
    </source>
</evidence>
<dbReference type="EMBL" id="NKDB02000001">
    <property type="protein sequence ID" value="RKJ98393.1"/>
    <property type="molecule type" value="Genomic_DNA"/>
</dbReference>
<dbReference type="Proteomes" id="UP000216225">
    <property type="component" value="Unassembled WGS sequence"/>
</dbReference>
<feature type="transmembrane region" description="Helical" evidence="12">
    <location>
        <begin position="47"/>
        <end position="64"/>
    </location>
</feature>
<dbReference type="GO" id="GO:0022904">
    <property type="term" value="P:respiratory electron transport chain"/>
    <property type="evidence" value="ECO:0007669"/>
    <property type="project" value="InterPro"/>
</dbReference>
<protein>
    <submittedName>
        <fullName evidence="14">Cytochrome B</fullName>
    </submittedName>
</protein>
<proteinExistence type="inferred from homology"/>
<comment type="caution">
    <text evidence="14">The sequence shown here is derived from an EMBL/GenBank/DDBJ whole genome shotgun (WGS) entry which is preliminary data.</text>
</comment>
<keyword evidence="3" id="KW-0813">Transport</keyword>
<evidence type="ECO:0000256" key="4">
    <source>
        <dbReference type="ARBA" id="ARBA00022475"/>
    </source>
</evidence>
<dbReference type="SUPFAM" id="SSF81342">
    <property type="entry name" value="Transmembrane di-heme cytochromes"/>
    <property type="match status" value="1"/>
</dbReference>
<evidence type="ECO:0000313" key="15">
    <source>
        <dbReference type="Proteomes" id="UP000216225"/>
    </source>
</evidence>
<dbReference type="InterPro" id="IPR000516">
    <property type="entry name" value="Ni-dep_Hydgase_cyt-B"/>
</dbReference>
<evidence type="ECO:0000256" key="2">
    <source>
        <dbReference type="ARBA" id="ARBA00008622"/>
    </source>
</evidence>
<evidence type="ECO:0000256" key="1">
    <source>
        <dbReference type="ARBA" id="ARBA00004651"/>
    </source>
</evidence>
<evidence type="ECO:0000256" key="11">
    <source>
        <dbReference type="ARBA" id="ARBA00023136"/>
    </source>
</evidence>
<dbReference type="InterPro" id="IPR051542">
    <property type="entry name" value="Hydrogenase_cytochrome"/>
</dbReference>
<evidence type="ECO:0000256" key="7">
    <source>
        <dbReference type="ARBA" id="ARBA00022723"/>
    </source>
</evidence>
<dbReference type="PRINTS" id="PR00161">
    <property type="entry name" value="NIHGNASECYTB"/>
</dbReference>
<evidence type="ECO:0000256" key="5">
    <source>
        <dbReference type="ARBA" id="ARBA00022617"/>
    </source>
</evidence>
<evidence type="ECO:0000256" key="6">
    <source>
        <dbReference type="ARBA" id="ARBA00022692"/>
    </source>
</evidence>
<evidence type="ECO:0000256" key="3">
    <source>
        <dbReference type="ARBA" id="ARBA00022448"/>
    </source>
</evidence>
<dbReference type="Pfam" id="PF01292">
    <property type="entry name" value="Ni_hydr_CYTB"/>
    <property type="match status" value="1"/>
</dbReference>
<dbReference type="InterPro" id="IPR011577">
    <property type="entry name" value="Cyt_b561_bac/Ni-Hgenase"/>
</dbReference>
<keyword evidence="4" id="KW-1003">Cell membrane</keyword>
<keyword evidence="11 12" id="KW-0472">Membrane</keyword>
<evidence type="ECO:0000256" key="12">
    <source>
        <dbReference type="SAM" id="Phobius"/>
    </source>
</evidence>
<dbReference type="AlphaFoldDB" id="A0A3R7LGD5"/>
<dbReference type="GO" id="GO:0009055">
    <property type="term" value="F:electron transfer activity"/>
    <property type="evidence" value="ECO:0007669"/>
    <property type="project" value="InterPro"/>
</dbReference>
<dbReference type="GO" id="GO:0005886">
    <property type="term" value="C:plasma membrane"/>
    <property type="evidence" value="ECO:0007669"/>
    <property type="project" value="UniProtKB-SubCell"/>
</dbReference>
<dbReference type="PANTHER" id="PTHR30485">
    <property type="entry name" value="NI/FE-HYDROGENASE 1 B-TYPE CYTOCHROME SUBUNIT"/>
    <property type="match status" value="1"/>
</dbReference>
<feature type="transmembrane region" description="Helical" evidence="12">
    <location>
        <begin position="132"/>
        <end position="154"/>
    </location>
</feature>
<evidence type="ECO:0000256" key="8">
    <source>
        <dbReference type="ARBA" id="ARBA00022982"/>
    </source>
</evidence>
<dbReference type="RefSeq" id="WP_094434399.1">
    <property type="nucleotide sequence ID" value="NZ_NKDB02000001.1"/>
</dbReference>
<keyword evidence="7" id="KW-0479">Metal-binding</keyword>
<feature type="transmembrane region" description="Helical" evidence="12">
    <location>
        <begin position="174"/>
        <end position="195"/>
    </location>
</feature>
<evidence type="ECO:0000256" key="9">
    <source>
        <dbReference type="ARBA" id="ARBA00022989"/>
    </source>
</evidence>
<keyword evidence="5" id="KW-0349">Heme</keyword>
<feature type="transmembrane region" description="Helical" evidence="12">
    <location>
        <begin position="18"/>
        <end position="35"/>
    </location>
</feature>
<dbReference type="InterPro" id="IPR016174">
    <property type="entry name" value="Di-haem_cyt_TM"/>
</dbReference>
<comment type="subcellular location">
    <subcellularLocation>
        <location evidence="1">Cell membrane</location>
        <topology evidence="1">Multi-pass membrane protein</topology>
    </subcellularLocation>
</comment>
<keyword evidence="8" id="KW-0249">Electron transport</keyword>
<evidence type="ECO:0000256" key="10">
    <source>
        <dbReference type="ARBA" id="ARBA00023004"/>
    </source>
</evidence>
<dbReference type="Gene3D" id="1.20.950.20">
    <property type="entry name" value="Transmembrane di-heme cytochromes, Chain C"/>
    <property type="match status" value="1"/>
</dbReference>
<keyword evidence="10" id="KW-0408">Iron</keyword>
<name>A0A3R7LGD5_9BURK</name>
<dbReference type="GO" id="GO:0020037">
    <property type="term" value="F:heme binding"/>
    <property type="evidence" value="ECO:0007669"/>
    <property type="project" value="TreeGrafter"/>
</dbReference>
<feature type="domain" description="Cytochrome b561 bacterial/Ni-hydrogenase" evidence="13">
    <location>
        <begin position="16"/>
        <end position="202"/>
    </location>
</feature>
<comment type="similarity">
    <text evidence="2">Belongs to the HupC/HyaC/HydC family.</text>
</comment>
<dbReference type="GO" id="GO:0005506">
    <property type="term" value="F:iron ion binding"/>
    <property type="evidence" value="ECO:0007669"/>
    <property type="project" value="InterPro"/>
</dbReference>
<evidence type="ECO:0000259" key="13">
    <source>
        <dbReference type="Pfam" id="PF01292"/>
    </source>
</evidence>
<organism evidence="14 15">
    <name type="scientific">Alicycliphilus denitrificans</name>
    <dbReference type="NCBI Taxonomy" id="179636"/>
    <lineage>
        <taxon>Bacteria</taxon>
        <taxon>Pseudomonadati</taxon>
        <taxon>Pseudomonadota</taxon>
        <taxon>Betaproteobacteria</taxon>
        <taxon>Burkholderiales</taxon>
        <taxon>Comamonadaceae</taxon>
        <taxon>Alicycliphilus</taxon>
    </lineage>
</organism>
<dbReference type="PANTHER" id="PTHR30485:SF1">
    <property type="entry name" value="CYTOCHROME YDHU-RELATED"/>
    <property type="match status" value="1"/>
</dbReference>
<sequence length="218" mass="24208">MPSPTPQPSKHSKPLQPLWLRVTHWLNAVAVLVMVTSGWRIYNASPIFDFVFPAGITLGGWLGGALQWHFAGMWLFVLNGLAYLLLNLATGRFARRLLPVTVRGVFRDTWLALTARLSHADMGRYNQVQRAAYLFAIADLVVLVLSGLVVWKSVQFPLLRELLGGYDTARHIHFYGMAAIVGFAAVHLVMVVLVPRSLLAMLLGRPTLRRTAAKEATP</sequence>
<feature type="transmembrane region" description="Helical" evidence="12">
    <location>
        <begin position="70"/>
        <end position="89"/>
    </location>
</feature>
<keyword evidence="6 12" id="KW-0812">Transmembrane</keyword>
<reference evidence="14 15" key="1">
    <citation type="submission" date="2018-09" db="EMBL/GenBank/DDBJ databases">
        <title>Genome comparison of Alicycliphilus sp. BQ1, a polyurethanolytic bacterium, with its closest phylogenetic relatives Alicycliphilus denitrificans BC and K601, unable to attack polyurethane.</title>
        <authorList>
            <person name="Loza-Tavera H."/>
            <person name="Lozano L."/>
            <person name="Cevallos M."/>
            <person name="Maya-Lucas O."/>
            <person name="Garcia-Mena J."/>
            <person name="Hernandez J."/>
        </authorList>
    </citation>
    <scope>NUCLEOTIDE SEQUENCE [LARGE SCALE GENOMIC DNA]</scope>
    <source>
        <strain evidence="14 15">BQ1</strain>
    </source>
</reference>
<keyword evidence="9 12" id="KW-1133">Transmembrane helix</keyword>
<gene>
    <name evidence="14" type="ORF">CE154_001065</name>
</gene>
<accession>A0A3R7LGD5</accession>